<dbReference type="Proteomes" id="UP000182126">
    <property type="component" value="Chromosome I"/>
</dbReference>
<proteinExistence type="predicted"/>
<gene>
    <name evidence="1" type="ORF">SAMN04489809_2277</name>
</gene>
<sequence>MMEPCPRKDAMPEPLSLEEASYIRYADLLARLEELFPSVSRRRIEQIIGAETDAITGGLLRIVPAEVETGAMEMLEREAGSSDEGEVA</sequence>
<reference evidence="1 2" key="1">
    <citation type="submission" date="2016-10" db="EMBL/GenBank/DDBJ databases">
        <authorList>
            <person name="de Groot N.N."/>
        </authorList>
    </citation>
    <scope>NUCLEOTIDE SEQUENCE [LARGE SCALE GENOMIC DNA]</scope>
    <source>
        <strain evidence="1 2">DSM 15019</strain>
    </source>
</reference>
<name>A0A1H1TQ56_9MICO</name>
<dbReference type="AlphaFoldDB" id="A0A1H1TQ56"/>
<accession>A0A1H1TQ56</accession>
<evidence type="ECO:0000313" key="1">
    <source>
        <dbReference type="EMBL" id="SDS62347.1"/>
    </source>
</evidence>
<organism evidence="1 2">
    <name type="scientific">Microbacterium paraoxydans</name>
    <dbReference type="NCBI Taxonomy" id="199592"/>
    <lineage>
        <taxon>Bacteria</taxon>
        <taxon>Bacillati</taxon>
        <taxon>Actinomycetota</taxon>
        <taxon>Actinomycetes</taxon>
        <taxon>Micrococcales</taxon>
        <taxon>Microbacteriaceae</taxon>
        <taxon>Microbacterium</taxon>
    </lineage>
</organism>
<protein>
    <submittedName>
        <fullName evidence="1">Uncharacterized protein</fullName>
    </submittedName>
</protein>
<dbReference type="EMBL" id="LT629770">
    <property type="protein sequence ID" value="SDS62347.1"/>
    <property type="molecule type" value="Genomic_DNA"/>
</dbReference>
<evidence type="ECO:0000313" key="2">
    <source>
        <dbReference type="Proteomes" id="UP000182126"/>
    </source>
</evidence>